<dbReference type="AlphaFoldDB" id="A0A183GRE6"/>
<dbReference type="InterPro" id="IPR057672">
    <property type="entry name" value="TPR_IPO4/5"/>
</dbReference>
<feature type="domain" description="Importin N-terminal" evidence="8">
    <location>
        <begin position="24"/>
        <end position="109"/>
    </location>
</feature>
<protein>
    <submittedName>
        <fullName evidence="11">Importin N-terminal domain-containing protein</fullName>
    </submittedName>
</protein>
<keyword evidence="3" id="KW-0813">Transport</keyword>
<dbReference type="GO" id="GO:0005737">
    <property type="term" value="C:cytoplasm"/>
    <property type="evidence" value="ECO:0007669"/>
    <property type="project" value="UniProtKB-SubCell"/>
</dbReference>
<organism evidence="10 11">
    <name type="scientific">Heligmosomoides polygyrus</name>
    <name type="common">Parasitic roundworm</name>
    <dbReference type="NCBI Taxonomy" id="6339"/>
    <lineage>
        <taxon>Eukaryota</taxon>
        <taxon>Metazoa</taxon>
        <taxon>Ecdysozoa</taxon>
        <taxon>Nematoda</taxon>
        <taxon>Chromadorea</taxon>
        <taxon>Rhabditida</taxon>
        <taxon>Rhabditina</taxon>
        <taxon>Rhabditomorpha</taxon>
        <taxon>Strongyloidea</taxon>
        <taxon>Heligmosomidae</taxon>
        <taxon>Heligmosomoides</taxon>
    </lineage>
</organism>
<keyword evidence="6" id="KW-0653">Protein transport</keyword>
<gene>
    <name evidence="9" type="ORF">HPBE_LOCUS25265</name>
</gene>
<evidence type="ECO:0000256" key="4">
    <source>
        <dbReference type="ARBA" id="ARBA00022490"/>
    </source>
</evidence>
<evidence type="ECO:0000259" key="8">
    <source>
        <dbReference type="PROSITE" id="PS50166"/>
    </source>
</evidence>
<evidence type="ECO:0000256" key="5">
    <source>
        <dbReference type="ARBA" id="ARBA00022737"/>
    </source>
</evidence>
<dbReference type="GO" id="GO:0006606">
    <property type="term" value="P:protein import into nucleus"/>
    <property type="evidence" value="ECO:0007669"/>
    <property type="project" value="InterPro"/>
</dbReference>
<dbReference type="InterPro" id="IPR001494">
    <property type="entry name" value="Importin-beta_N"/>
</dbReference>
<dbReference type="Proteomes" id="UP000050761">
    <property type="component" value="Unassembled WGS sequence"/>
</dbReference>
<evidence type="ECO:0000256" key="1">
    <source>
        <dbReference type="ARBA" id="ARBA00004123"/>
    </source>
</evidence>
<evidence type="ECO:0000256" key="7">
    <source>
        <dbReference type="ARBA" id="ARBA00023242"/>
    </source>
</evidence>
<accession>A0A3P8F358</accession>
<comment type="subcellular location">
    <subcellularLocation>
        <location evidence="2">Cytoplasm</location>
    </subcellularLocation>
    <subcellularLocation>
        <location evidence="1">Nucleus</location>
    </subcellularLocation>
</comment>
<dbReference type="Pfam" id="PF25780">
    <property type="entry name" value="TPR_IPO5"/>
    <property type="match status" value="1"/>
</dbReference>
<dbReference type="EMBL" id="UZAH01037627">
    <property type="protein sequence ID" value="VDP50125.1"/>
    <property type="molecule type" value="Genomic_DNA"/>
</dbReference>
<accession>A0A183GRE6</accession>
<name>A0A183GRE6_HELPZ</name>
<sequence length="187" mass="21585">MDLQRFNQLIVHMQASDNEERSDAERIYSELDLAPKASLLFSLYCTADAPLESRLMCLVLLRRLLSSNWDELWHDLGDQQKSFTDQLINTVMAEADARLRRKLLSVIAEVARNTVDEDTGKQKWSEVIQFLEHCMASENLVEVEFVATLLESVPNIFGSDQDTYLPRIKVRTPRYNYASKFSKYCIA</sequence>
<keyword evidence="10" id="KW-1185">Reference proteome</keyword>
<dbReference type="SUPFAM" id="SSF48371">
    <property type="entry name" value="ARM repeat"/>
    <property type="match status" value="1"/>
</dbReference>
<evidence type="ECO:0000256" key="3">
    <source>
        <dbReference type="ARBA" id="ARBA00022448"/>
    </source>
</evidence>
<keyword evidence="4" id="KW-0963">Cytoplasm</keyword>
<dbReference type="InterPro" id="IPR011989">
    <property type="entry name" value="ARM-like"/>
</dbReference>
<evidence type="ECO:0000313" key="10">
    <source>
        <dbReference type="Proteomes" id="UP000050761"/>
    </source>
</evidence>
<evidence type="ECO:0000313" key="11">
    <source>
        <dbReference type="WBParaSite" id="HPBE_0002526601-mRNA-1"/>
    </source>
</evidence>
<proteinExistence type="predicted"/>
<reference evidence="11" key="2">
    <citation type="submission" date="2019-09" db="UniProtKB">
        <authorList>
            <consortium name="WormBaseParasite"/>
        </authorList>
    </citation>
    <scope>IDENTIFICATION</scope>
</reference>
<dbReference type="GO" id="GO:0031267">
    <property type="term" value="F:small GTPase binding"/>
    <property type="evidence" value="ECO:0007669"/>
    <property type="project" value="InterPro"/>
</dbReference>
<dbReference type="OrthoDB" id="543373at2759"/>
<reference evidence="9 10" key="1">
    <citation type="submission" date="2018-11" db="EMBL/GenBank/DDBJ databases">
        <authorList>
            <consortium name="Pathogen Informatics"/>
        </authorList>
    </citation>
    <scope>NUCLEOTIDE SEQUENCE [LARGE SCALE GENOMIC DNA]</scope>
</reference>
<dbReference type="PANTHER" id="PTHR10527">
    <property type="entry name" value="IMPORTIN BETA"/>
    <property type="match status" value="1"/>
</dbReference>
<dbReference type="PROSITE" id="PS50166">
    <property type="entry name" value="IMPORTIN_B_NT"/>
    <property type="match status" value="1"/>
</dbReference>
<evidence type="ECO:0000256" key="2">
    <source>
        <dbReference type="ARBA" id="ARBA00004496"/>
    </source>
</evidence>
<dbReference type="Gene3D" id="1.25.10.10">
    <property type="entry name" value="Leucine-rich Repeat Variant"/>
    <property type="match status" value="1"/>
</dbReference>
<dbReference type="InterPro" id="IPR040122">
    <property type="entry name" value="Importin_beta"/>
</dbReference>
<dbReference type="InterPro" id="IPR016024">
    <property type="entry name" value="ARM-type_fold"/>
</dbReference>
<keyword evidence="5" id="KW-0677">Repeat</keyword>
<evidence type="ECO:0000313" key="9">
    <source>
        <dbReference type="EMBL" id="VDP50125.1"/>
    </source>
</evidence>
<evidence type="ECO:0000256" key="6">
    <source>
        <dbReference type="ARBA" id="ARBA00022927"/>
    </source>
</evidence>
<dbReference type="WBParaSite" id="HPBE_0002526601-mRNA-1">
    <property type="protein sequence ID" value="HPBE_0002526601-mRNA-1"/>
    <property type="gene ID" value="HPBE_0002526601"/>
</dbReference>
<keyword evidence="7" id="KW-0539">Nucleus</keyword>